<keyword evidence="5" id="KW-1003">Cell membrane</keyword>
<accession>A0ABW0T7C3</accession>
<keyword evidence="3" id="KW-0171">Cobalt transport</keyword>
<reference evidence="17" key="1">
    <citation type="journal article" date="2019" name="Int. J. Syst. Evol. Microbiol.">
        <title>The Global Catalogue of Microorganisms (GCM) 10K type strain sequencing project: providing services to taxonomists for standard genome sequencing and annotation.</title>
        <authorList>
            <consortium name="The Broad Institute Genomics Platform"/>
            <consortium name="The Broad Institute Genome Sequencing Center for Infectious Disease"/>
            <person name="Wu L."/>
            <person name="Ma J."/>
        </authorList>
    </citation>
    <scope>NUCLEOTIDE SEQUENCE [LARGE SCALE GENOMIC DNA]</scope>
    <source>
        <strain evidence="17">JCM 3366</strain>
    </source>
</reference>
<feature type="chain" id="PRO_5046911037" description="Nickel/cobalt efflux system" evidence="15">
    <location>
        <begin position="25"/>
        <end position="387"/>
    </location>
</feature>
<evidence type="ECO:0000256" key="9">
    <source>
        <dbReference type="ARBA" id="ARBA00023065"/>
    </source>
</evidence>
<dbReference type="Pfam" id="PF03824">
    <property type="entry name" value="NicO"/>
    <property type="match status" value="2"/>
</dbReference>
<name>A0ABW0T7C3_9HYPH</name>
<evidence type="ECO:0000256" key="11">
    <source>
        <dbReference type="ARBA" id="ARBA00023136"/>
    </source>
</evidence>
<evidence type="ECO:0000256" key="6">
    <source>
        <dbReference type="ARBA" id="ARBA00022596"/>
    </source>
</evidence>
<feature type="transmembrane region" description="Helical" evidence="13">
    <location>
        <begin position="152"/>
        <end position="171"/>
    </location>
</feature>
<keyword evidence="7 13" id="KW-0812">Transmembrane</keyword>
<keyword evidence="10" id="KW-0921">Nickel transport</keyword>
<evidence type="ECO:0000313" key="16">
    <source>
        <dbReference type="EMBL" id="MFC5585257.1"/>
    </source>
</evidence>
<evidence type="ECO:0000256" key="8">
    <source>
        <dbReference type="ARBA" id="ARBA00022989"/>
    </source>
</evidence>
<keyword evidence="8 13" id="KW-1133">Transmembrane helix</keyword>
<keyword evidence="11 13" id="KW-0472">Membrane</keyword>
<evidence type="ECO:0000256" key="4">
    <source>
        <dbReference type="ARBA" id="ARBA00022448"/>
    </source>
</evidence>
<sequence length="387" mass="40632">MSSSRRVVIATAAIILLAAGTAMAQSSLGIGAAEPAITPTGPFASTLQWINTQQQAFYRTLTGALKAMREDGSKLWVLIGLSFAYGVFHAAGPGHGKAVISSYMLANEVALRRGVILSFASALLQGATAIILMGVVFLALRGTSISMTDAAWFLETVSFGLIAGFGAWLLWRKTSSLRRASVPAPQPMHSLSAAHVHEHTPHHVHVHDCDHHHHSTCGHEHHHRSAIDHHHHHHVHEHACGHDHDHGHGHGHEAAHDHGSDAVCPSCGHSHAPDPSLLTGERFDWKTAGSAIAAVGIRPCSGALIVLTFAFLNSLWLGGILSVIAMSIGTAITVSVLATLAVTAKNWAVALSGGNRASNRVHNVIEIGGAALVLVLGLTLLAASLAA</sequence>
<feature type="compositionally biased region" description="Basic and acidic residues" evidence="14">
    <location>
        <begin position="237"/>
        <end position="257"/>
    </location>
</feature>
<keyword evidence="4 13" id="KW-0813">Transport</keyword>
<feature type="transmembrane region" description="Helical" evidence="13">
    <location>
        <begin position="115"/>
        <end position="140"/>
    </location>
</feature>
<gene>
    <name evidence="16" type="ORF">ACFPOD_09045</name>
</gene>
<evidence type="ECO:0000256" key="2">
    <source>
        <dbReference type="ARBA" id="ARBA00004651"/>
    </source>
</evidence>
<evidence type="ECO:0000256" key="13">
    <source>
        <dbReference type="RuleBase" id="RU362101"/>
    </source>
</evidence>
<evidence type="ECO:0000256" key="5">
    <source>
        <dbReference type="ARBA" id="ARBA00022475"/>
    </source>
</evidence>
<proteinExistence type="inferred from homology"/>
<keyword evidence="15" id="KW-0732">Signal</keyword>
<evidence type="ECO:0000256" key="12">
    <source>
        <dbReference type="ARBA" id="ARBA00023285"/>
    </source>
</evidence>
<organism evidence="16 17">
    <name type="scientific">Nitratireductor kimnyeongensis</name>
    <dbReference type="NCBI Taxonomy" id="430679"/>
    <lineage>
        <taxon>Bacteria</taxon>
        <taxon>Pseudomonadati</taxon>
        <taxon>Pseudomonadota</taxon>
        <taxon>Alphaproteobacteria</taxon>
        <taxon>Hyphomicrobiales</taxon>
        <taxon>Phyllobacteriaceae</taxon>
        <taxon>Nitratireductor</taxon>
    </lineage>
</organism>
<feature type="region of interest" description="Disordered" evidence="14">
    <location>
        <begin position="222"/>
        <end position="257"/>
    </location>
</feature>
<evidence type="ECO:0000256" key="10">
    <source>
        <dbReference type="ARBA" id="ARBA00023112"/>
    </source>
</evidence>
<keyword evidence="9" id="KW-0406">Ion transport</keyword>
<feature type="signal peptide" evidence="15">
    <location>
        <begin position="1"/>
        <end position="24"/>
    </location>
</feature>
<dbReference type="RefSeq" id="WP_223021410.1">
    <property type="nucleotide sequence ID" value="NZ_CP078143.1"/>
</dbReference>
<evidence type="ECO:0000256" key="1">
    <source>
        <dbReference type="ARBA" id="ARBA00002510"/>
    </source>
</evidence>
<keyword evidence="12" id="KW-0170">Cobalt</keyword>
<feature type="compositionally biased region" description="Basic residues" evidence="14">
    <location>
        <begin position="222"/>
        <end position="236"/>
    </location>
</feature>
<evidence type="ECO:0000256" key="3">
    <source>
        <dbReference type="ARBA" id="ARBA00022426"/>
    </source>
</evidence>
<dbReference type="EMBL" id="JBHSNB010000002">
    <property type="protein sequence ID" value="MFC5585257.1"/>
    <property type="molecule type" value="Genomic_DNA"/>
</dbReference>
<evidence type="ECO:0000256" key="15">
    <source>
        <dbReference type="SAM" id="SignalP"/>
    </source>
</evidence>
<evidence type="ECO:0000256" key="14">
    <source>
        <dbReference type="SAM" id="MobiDB-lite"/>
    </source>
</evidence>
<dbReference type="InterPro" id="IPR051224">
    <property type="entry name" value="NiCoT_RcnA"/>
</dbReference>
<dbReference type="InterPro" id="IPR011541">
    <property type="entry name" value="Ni/Co_transpt_high_affinity"/>
</dbReference>
<comment type="caution">
    <text evidence="16">The sequence shown here is derived from an EMBL/GenBank/DDBJ whole genome shotgun (WGS) entry which is preliminary data.</text>
</comment>
<comment type="subcellular location">
    <subcellularLocation>
        <location evidence="2 13">Cell membrane</location>
        <topology evidence="2 13">Multi-pass membrane protein</topology>
    </subcellularLocation>
</comment>
<protein>
    <recommendedName>
        <fullName evidence="13">Nickel/cobalt efflux system</fullName>
    </recommendedName>
</protein>
<comment type="similarity">
    <text evidence="13">Belongs to the NiCoT transporter (TC 2.A.52) family.</text>
</comment>
<feature type="transmembrane region" description="Helical" evidence="13">
    <location>
        <begin position="318"/>
        <end position="343"/>
    </location>
</feature>
<feature type="transmembrane region" description="Helical" evidence="13">
    <location>
        <begin position="291"/>
        <end position="312"/>
    </location>
</feature>
<evidence type="ECO:0000313" key="17">
    <source>
        <dbReference type="Proteomes" id="UP001596107"/>
    </source>
</evidence>
<dbReference type="PANTHER" id="PTHR40659:SF1">
    <property type="entry name" value="NICKEL_COBALT EFFLUX SYSTEM RCNA"/>
    <property type="match status" value="1"/>
</dbReference>
<feature type="transmembrane region" description="Helical" evidence="13">
    <location>
        <begin position="364"/>
        <end position="386"/>
    </location>
</feature>
<feature type="transmembrane region" description="Helical" evidence="13">
    <location>
        <begin position="75"/>
        <end position="94"/>
    </location>
</feature>
<keyword evidence="17" id="KW-1185">Reference proteome</keyword>
<dbReference type="PANTHER" id="PTHR40659">
    <property type="entry name" value="NICKEL/COBALT EFFLUX SYSTEM RCNA"/>
    <property type="match status" value="1"/>
</dbReference>
<comment type="function">
    <text evidence="1">Efflux system for nickel and cobalt.</text>
</comment>
<keyword evidence="6" id="KW-0533">Nickel</keyword>
<evidence type="ECO:0000256" key="7">
    <source>
        <dbReference type="ARBA" id="ARBA00022692"/>
    </source>
</evidence>
<dbReference type="Proteomes" id="UP001596107">
    <property type="component" value="Unassembled WGS sequence"/>
</dbReference>